<organism evidence="6 7">
    <name type="scientific">Streptomyces zingiberis</name>
    <dbReference type="NCBI Taxonomy" id="2053010"/>
    <lineage>
        <taxon>Bacteria</taxon>
        <taxon>Bacillati</taxon>
        <taxon>Actinomycetota</taxon>
        <taxon>Actinomycetes</taxon>
        <taxon>Kitasatosporales</taxon>
        <taxon>Streptomycetaceae</taxon>
        <taxon>Streptomyces</taxon>
    </lineage>
</organism>
<evidence type="ECO:0000256" key="1">
    <source>
        <dbReference type="ARBA" id="ARBA00007039"/>
    </source>
</evidence>
<keyword evidence="7" id="KW-1185">Reference proteome</keyword>
<keyword evidence="2 6" id="KW-0645">Protease</keyword>
<dbReference type="InterPro" id="IPR023562">
    <property type="entry name" value="ClpP/TepA"/>
</dbReference>
<evidence type="ECO:0000256" key="5">
    <source>
        <dbReference type="SAM" id="MobiDB-lite"/>
    </source>
</evidence>
<dbReference type="GO" id="GO:0008233">
    <property type="term" value="F:peptidase activity"/>
    <property type="evidence" value="ECO:0007669"/>
    <property type="project" value="UniProtKB-KW"/>
</dbReference>
<comment type="caution">
    <text evidence="2">Lacks conserved residue(s) required for the propagation of feature annotation.</text>
</comment>
<dbReference type="HAMAP" id="MF_00444">
    <property type="entry name" value="ClpP"/>
    <property type="match status" value="1"/>
</dbReference>
<sequence length="253" mass="27415">MLPIVGDVQEVRSVRSVRDARRFRDRPVSAPRRVRRGGDRRKGGPPVQSPTDRSVLPEFTEHTPDGIRVQDPYSRLLEGRIVLLGTALDETAAQDVIAQLLHLEYAAPGRAISLYINSPGGSASAMTAVHDTLLFLSCPVETVCVGQAVAEAAAVLAAGEPGHRLILPGSRVVLRQPRLAEPVEGQVDDLALRAREMNREREILEALLARHTGRPAARISRDIERELVLPAAEAVAYGLADHLVTRRAPAGGR</sequence>
<reference evidence="6 7" key="1">
    <citation type="submission" date="2020-03" db="EMBL/GenBank/DDBJ databases">
        <title>WGS of actinomycetes isolated from Thailand.</title>
        <authorList>
            <person name="Thawai C."/>
        </authorList>
    </citation>
    <scope>NUCLEOTIDE SEQUENCE [LARGE SCALE GENOMIC DNA]</scope>
    <source>
        <strain evidence="6 7">PLAI 1-29</strain>
    </source>
</reference>
<gene>
    <name evidence="2" type="primary">clpP</name>
    <name evidence="6" type="ORF">HCK00_14050</name>
</gene>
<comment type="subunit">
    <text evidence="2">Fourteen ClpP subunits assemble into 2 heptameric rings which stack back to back to give a disk-like structure with a central cavity, resembling the structure of eukaryotic proteasomes.</text>
</comment>
<feature type="region of interest" description="Disordered" evidence="5">
    <location>
        <begin position="22"/>
        <end position="59"/>
    </location>
</feature>
<comment type="subcellular location">
    <subcellularLocation>
        <location evidence="2">Cytoplasm</location>
    </subcellularLocation>
</comment>
<dbReference type="PRINTS" id="PR00127">
    <property type="entry name" value="CLPPROTEASEP"/>
</dbReference>
<comment type="function">
    <text evidence="2">Cleaves peptides in various proteins in a process that requires ATP hydrolysis. Has a chymotrypsin-like activity. Plays a major role in the degradation of misfolded proteins.</text>
</comment>
<dbReference type="EMBL" id="JAATEN010000009">
    <property type="protein sequence ID" value="NJQ01618.1"/>
    <property type="molecule type" value="Genomic_DNA"/>
</dbReference>
<comment type="caution">
    <text evidence="6">The sequence shown here is derived from an EMBL/GenBank/DDBJ whole genome shotgun (WGS) entry which is preliminary data.</text>
</comment>
<dbReference type="Pfam" id="PF00574">
    <property type="entry name" value="CLP_protease"/>
    <property type="match status" value="1"/>
</dbReference>
<feature type="coiled-coil region" evidence="4">
    <location>
        <begin position="187"/>
        <end position="214"/>
    </location>
</feature>
<keyword evidence="2" id="KW-0720">Serine protease</keyword>
<name>A0ABX1BYX6_9ACTN</name>
<dbReference type="EC" id="3.4.21.92" evidence="2"/>
<keyword evidence="2" id="KW-0378">Hydrolase</keyword>
<dbReference type="Gene3D" id="3.90.226.10">
    <property type="entry name" value="2-enoyl-CoA Hydratase, Chain A, domain 1"/>
    <property type="match status" value="1"/>
</dbReference>
<comment type="catalytic activity">
    <reaction evidence="2">
        <text>Hydrolysis of proteins to small peptides in the presence of ATP and magnesium. alpha-casein is the usual test substrate. In the absence of ATP, only oligopeptides shorter than five residues are hydrolyzed (such as succinyl-Leu-Tyr-|-NHMec, and Leu-Tyr-Leu-|-Tyr-Trp, in which cleavage of the -Tyr-|-Leu- and -Tyr-|-Trp bonds also occurs).</text>
        <dbReference type="EC" id="3.4.21.92"/>
    </reaction>
</comment>
<dbReference type="CDD" id="cd07017">
    <property type="entry name" value="S14_ClpP_2"/>
    <property type="match status" value="1"/>
</dbReference>
<evidence type="ECO:0000256" key="2">
    <source>
        <dbReference type="HAMAP-Rule" id="MF_00444"/>
    </source>
</evidence>
<proteinExistence type="inferred from homology"/>
<accession>A0ABX1BYX6</accession>
<dbReference type="InterPro" id="IPR029045">
    <property type="entry name" value="ClpP/crotonase-like_dom_sf"/>
</dbReference>
<comment type="similarity">
    <text evidence="1 2 3">Belongs to the peptidase S14 family.</text>
</comment>
<dbReference type="Proteomes" id="UP000695264">
    <property type="component" value="Unassembled WGS sequence"/>
</dbReference>
<dbReference type="SUPFAM" id="SSF52096">
    <property type="entry name" value="ClpP/crotonase"/>
    <property type="match status" value="1"/>
</dbReference>
<evidence type="ECO:0000313" key="7">
    <source>
        <dbReference type="Proteomes" id="UP000695264"/>
    </source>
</evidence>
<dbReference type="PANTHER" id="PTHR10381:SF26">
    <property type="entry name" value="ATP-DEPENDENT CLP PROTEASE PROTEOLYTIC SUBUNIT-LIKE-RELATED"/>
    <property type="match status" value="1"/>
</dbReference>
<dbReference type="InterPro" id="IPR001907">
    <property type="entry name" value="ClpP"/>
</dbReference>
<dbReference type="GO" id="GO:0006508">
    <property type="term" value="P:proteolysis"/>
    <property type="evidence" value="ECO:0007669"/>
    <property type="project" value="UniProtKB-KW"/>
</dbReference>
<evidence type="ECO:0000256" key="4">
    <source>
        <dbReference type="SAM" id="Coils"/>
    </source>
</evidence>
<keyword evidence="2" id="KW-0963">Cytoplasm</keyword>
<evidence type="ECO:0000313" key="6">
    <source>
        <dbReference type="EMBL" id="NJQ01618.1"/>
    </source>
</evidence>
<protein>
    <recommendedName>
        <fullName evidence="2 3">ATP-dependent Clp protease proteolytic subunit</fullName>
        <ecNumber evidence="2">3.4.21.92</ecNumber>
    </recommendedName>
    <alternativeName>
        <fullName evidence="2">Endopeptidase Clp</fullName>
    </alternativeName>
</protein>
<dbReference type="PANTHER" id="PTHR10381">
    <property type="entry name" value="ATP-DEPENDENT CLP PROTEASE PROTEOLYTIC SUBUNIT"/>
    <property type="match status" value="1"/>
</dbReference>
<evidence type="ECO:0000256" key="3">
    <source>
        <dbReference type="RuleBase" id="RU003567"/>
    </source>
</evidence>
<keyword evidence="4" id="KW-0175">Coiled coil</keyword>